<name>A0A0F9LIL3_9ZZZZ</name>
<feature type="non-terminal residue" evidence="1">
    <location>
        <position position="1"/>
    </location>
</feature>
<evidence type="ECO:0000313" key="1">
    <source>
        <dbReference type="EMBL" id="KKM27330.1"/>
    </source>
</evidence>
<reference evidence="1" key="1">
    <citation type="journal article" date="2015" name="Nature">
        <title>Complex archaea that bridge the gap between prokaryotes and eukaryotes.</title>
        <authorList>
            <person name="Spang A."/>
            <person name="Saw J.H."/>
            <person name="Jorgensen S.L."/>
            <person name="Zaremba-Niedzwiedzka K."/>
            <person name="Martijn J."/>
            <person name="Lind A.E."/>
            <person name="van Eijk R."/>
            <person name="Schleper C."/>
            <person name="Guy L."/>
            <person name="Ettema T.J."/>
        </authorList>
    </citation>
    <scope>NUCLEOTIDE SEQUENCE</scope>
</reference>
<sequence length="23" mass="2623">AEFLIKPAIPDWKKKLIALVEEA</sequence>
<organism evidence="1">
    <name type="scientific">marine sediment metagenome</name>
    <dbReference type="NCBI Taxonomy" id="412755"/>
    <lineage>
        <taxon>unclassified sequences</taxon>
        <taxon>metagenomes</taxon>
        <taxon>ecological metagenomes</taxon>
    </lineage>
</organism>
<gene>
    <name evidence="1" type="ORF">LCGC14_1575730</name>
</gene>
<protein>
    <submittedName>
        <fullName evidence="1">Uncharacterized protein</fullName>
    </submittedName>
</protein>
<accession>A0A0F9LIL3</accession>
<comment type="caution">
    <text evidence="1">The sequence shown here is derived from an EMBL/GenBank/DDBJ whole genome shotgun (WGS) entry which is preliminary data.</text>
</comment>
<dbReference type="AlphaFoldDB" id="A0A0F9LIL3"/>
<proteinExistence type="predicted"/>
<dbReference type="EMBL" id="LAZR01012342">
    <property type="protein sequence ID" value="KKM27330.1"/>
    <property type="molecule type" value="Genomic_DNA"/>
</dbReference>